<accession>A0A8E4BS09</accession>
<dbReference type="KEGG" id="dho:Dia5BBH33_08550"/>
<dbReference type="Pfam" id="PF05105">
    <property type="entry name" value="Phage_holin_4_1"/>
    <property type="match status" value="1"/>
</dbReference>
<evidence type="ECO:0000313" key="6">
    <source>
        <dbReference type="EMBL" id="BBK24920.1"/>
    </source>
</evidence>
<dbReference type="GeneID" id="92716076"/>
<proteinExistence type="predicted"/>
<protein>
    <recommendedName>
        <fullName evidence="8">Holin</fullName>
    </recommendedName>
</protein>
<evidence type="ECO:0000256" key="5">
    <source>
        <dbReference type="SAM" id="Phobius"/>
    </source>
</evidence>
<dbReference type="EMBL" id="AP019697">
    <property type="protein sequence ID" value="BBK24920.1"/>
    <property type="molecule type" value="Genomic_DNA"/>
</dbReference>
<feature type="transmembrane region" description="Helical" evidence="5">
    <location>
        <begin position="25"/>
        <end position="50"/>
    </location>
</feature>
<evidence type="ECO:0008006" key="8">
    <source>
        <dbReference type="Google" id="ProtNLM"/>
    </source>
</evidence>
<keyword evidence="3 5" id="KW-1133">Transmembrane helix</keyword>
<keyword evidence="2 5" id="KW-0812">Transmembrane</keyword>
<dbReference type="GO" id="GO:0016020">
    <property type="term" value="C:membrane"/>
    <property type="evidence" value="ECO:0007669"/>
    <property type="project" value="UniProtKB-SubCell"/>
</dbReference>
<evidence type="ECO:0000256" key="4">
    <source>
        <dbReference type="ARBA" id="ARBA00023136"/>
    </source>
</evidence>
<feature type="transmembrane region" description="Helical" evidence="5">
    <location>
        <begin position="127"/>
        <end position="145"/>
    </location>
</feature>
<feature type="transmembrane region" description="Helical" evidence="5">
    <location>
        <begin position="98"/>
        <end position="115"/>
    </location>
</feature>
<evidence type="ECO:0000256" key="1">
    <source>
        <dbReference type="ARBA" id="ARBA00004141"/>
    </source>
</evidence>
<organism evidence="6 7">
    <name type="scientific">Dialister hominis</name>
    <dbReference type="NCBI Taxonomy" id="2582419"/>
    <lineage>
        <taxon>Bacteria</taxon>
        <taxon>Bacillati</taxon>
        <taxon>Bacillota</taxon>
        <taxon>Negativicutes</taxon>
        <taxon>Veillonellales</taxon>
        <taxon>Veillonellaceae</taxon>
        <taxon>Dialister</taxon>
    </lineage>
</organism>
<gene>
    <name evidence="6" type="ORF">Dia5BBH33_08550</name>
</gene>
<evidence type="ECO:0000256" key="3">
    <source>
        <dbReference type="ARBA" id="ARBA00022989"/>
    </source>
</evidence>
<reference evidence="7" key="1">
    <citation type="submission" date="2019-05" db="EMBL/GenBank/DDBJ databases">
        <title>Complete genome sequencing of Dialister sp. strain 5BBH33.</title>
        <authorList>
            <person name="Sakamoto M."/>
            <person name="Murakami T."/>
            <person name="Mori H."/>
        </authorList>
    </citation>
    <scope>NUCLEOTIDE SEQUENCE [LARGE SCALE GENOMIC DNA]</scope>
    <source>
        <strain evidence="7">5BBH33</strain>
    </source>
</reference>
<comment type="subcellular location">
    <subcellularLocation>
        <location evidence="1">Membrane</location>
        <topology evidence="1">Multi-pass membrane protein</topology>
    </subcellularLocation>
</comment>
<dbReference type="Proteomes" id="UP000320585">
    <property type="component" value="Chromosome"/>
</dbReference>
<dbReference type="InterPro" id="IPR006480">
    <property type="entry name" value="Phage_holin_4_1"/>
</dbReference>
<evidence type="ECO:0000256" key="2">
    <source>
        <dbReference type="ARBA" id="ARBA00022692"/>
    </source>
</evidence>
<dbReference type="RefSeq" id="WP_162501758.1">
    <property type="nucleotide sequence ID" value="NZ_AP019697.1"/>
</dbReference>
<evidence type="ECO:0000313" key="7">
    <source>
        <dbReference type="Proteomes" id="UP000320585"/>
    </source>
</evidence>
<name>A0A8E4BS09_9FIRM</name>
<keyword evidence="7" id="KW-1185">Reference proteome</keyword>
<keyword evidence="4 5" id="KW-0472">Membrane</keyword>
<sequence length="169" mass="18379">MDINTLLIYTQKAVSRLIDGWPFKIAVGGIVALVQFHLELLTLFALLIVIDLATKWVELSYNNIKTENYTPSLIDAIKAIPTAHRAGIISSRVMKTQFCGKIIVYCVIVIAGSIADEMTAHVHTGGMIMPLCVSYLAASELLSIIENLNDAGVSAVGGLVQLIKGRRIR</sequence>
<dbReference type="AlphaFoldDB" id="A0A8E4BS09"/>